<comment type="similarity">
    <text evidence="2">Belongs to the peptidase M14 family.</text>
</comment>
<protein>
    <recommendedName>
        <fullName evidence="7">Peptidase M14 domain-containing protein</fullName>
    </recommendedName>
</protein>
<sequence length="577" mass="66864">MSKYYFTNKYLTYNEMNSDIDNLCSQIPKNVEFEKLEIAKTLENRSIIALRVYPRGKKIDQPTIWIDANMHSNELIGTNAVLAHIENLIHKLIFNESKFFSVNYVFVPRICPDGAEQYFTEGKRSRSNARDSRTEIEKGSYWNRQCLVDKEIKDNGYDLFKNKKRIGLMRRKTNSGIWVCDEKYPELMRRRELGDKEPFYDIFPEGMIENYDGLNIPFALNLGDNEIDLNRNFPVEWAPNYTENKSGKISLSEIESRAIADFSAKIPQIYFWLNYHSFGGVFIRPLESKDDSEMNILDRSIYQTLDKKLEEITGYPSVSGHKEFTYIPGKPLQGCLSSYAYHSLGAYCYVCELWDLPQRMGRNERPFINRYDFWSKKEWRSVYEYDRDENQGIMFGNPWKKYNHKQLGEVEISEIPTFFGINNPPQKLIHEVIQNQVPLLSLFVDIAPLPNVSVNLSKESTSNLKYAELTISNDGFLPTFVSEARSRSQGSKKIIIEILDIKNATLIGNSIYQLDPLAGYSPVINGWINSVDIGTNSYSTKTIKIPFLTQNEKSKFSAVFKVSFSHLGEYYAKFINE</sequence>
<evidence type="ECO:0000259" key="7">
    <source>
        <dbReference type="SMART" id="SM00631"/>
    </source>
</evidence>
<evidence type="ECO:0000256" key="1">
    <source>
        <dbReference type="ARBA" id="ARBA00001947"/>
    </source>
</evidence>
<dbReference type="OrthoDB" id="5294005at2"/>
<dbReference type="SMART" id="SM00631">
    <property type="entry name" value="Zn_pept"/>
    <property type="match status" value="1"/>
</dbReference>
<evidence type="ECO:0000313" key="9">
    <source>
        <dbReference type="Proteomes" id="UP000437748"/>
    </source>
</evidence>
<evidence type="ECO:0000256" key="5">
    <source>
        <dbReference type="ARBA" id="ARBA00022833"/>
    </source>
</evidence>
<dbReference type="GO" id="GO:0006508">
    <property type="term" value="P:proteolysis"/>
    <property type="evidence" value="ECO:0007669"/>
    <property type="project" value="UniProtKB-KW"/>
</dbReference>
<proteinExistence type="inferred from homology"/>
<evidence type="ECO:0000256" key="4">
    <source>
        <dbReference type="ARBA" id="ARBA00022801"/>
    </source>
</evidence>
<evidence type="ECO:0000313" key="8">
    <source>
        <dbReference type="EMBL" id="KAB8039752.1"/>
    </source>
</evidence>
<keyword evidence="9" id="KW-1185">Reference proteome</keyword>
<dbReference type="AlphaFoldDB" id="A0A6N6VY14"/>
<dbReference type="CDD" id="cd06905">
    <property type="entry name" value="M14-like"/>
    <property type="match status" value="1"/>
</dbReference>
<reference evidence="8 9" key="1">
    <citation type="submission" date="2019-10" db="EMBL/GenBank/DDBJ databases">
        <title>New species of Slilvanegrellaceae.</title>
        <authorList>
            <person name="Pitt A."/>
            <person name="Hahn M.W."/>
        </authorList>
    </citation>
    <scope>NUCLEOTIDE SEQUENCE [LARGE SCALE GENOMIC DNA]</scope>
    <source>
        <strain evidence="8 9">SP-Ram-0.45-NSY-1</strain>
    </source>
</reference>
<dbReference type="Proteomes" id="UP000437748">
    <property type="component" value="Unassembled WGS sequence"/>
</dbReference>
<dbReference type="Pfam" id="PF00246">
    <property type="entry name" value="Peptidase_M14"/>
    <property type="match status" value="1"/>
</dbReference>
<evidence type="ECO:0000256" key="3">
    <source>
        <dbReference type="ARBA" id="ARBA00022670"/>
    </source>
</evidence>
<dbReference type="GO" id="GO:0008270">
    <property type="term" value="F:zinc ion binding"/>
    <property type="evidence" value="ECO:0007669"/>
    <property type="project" value="InterPro"/>
</dbReference>
<evidence type="ECO:0000256" key="6">
    <source>
        <dbReference type="ARBA" id="ARBA00023049"/>
    </source>
</evidence>
<accession>A0A6N6VY14</accession>
<dbReference type="InterPro" id="IPR000834">
    <property type="entry name" value="Peptidase_M14"/>
</dbReference>
<dbReference type="GO" id="GO:0005615">
    <property type="term" value="C:extracellular space"/>
    <property type="evidence" value="ECO:0007669"/>
    <property type="project" value="TreeGrafter"/>
</dbReference>
<keyword evidence="5" id="KW-0862">Zinc</keyword>
<dbReference type="Gene3D" id="3.40.630.10">
    <property type="entry name" value="Zn peptidases"/>
    <property type="match status" value="1"/>
</dbReference>
<dbReference type="EMBL" id="WFLM01000002">
    <property type="protein sequence ID" value="KAB8039752.1"/>
    <property type="molecule type" value="Genomic_DNA"/>
</dbReference>
<dbReference type="PANTHER" id="PTHR11705:SF143">
    <property type="entry name" value="SLL0236 PROTEIN"/>
    <property type="match status" value="1"/>
</dbReference>
<keyword evidence="4" id="KW-0378">Hydrolase</keyword>
<gene>
    <name evidence="8" type="ORF">GCL60_05675</name>
</gene>
<dbReference type="RefSeq" id="WP_153419212.1">
    <property type="nucleotide sequence ID" value="NZ_WFLM01000002.1"/>
</dbReference>
<organism evidence="8 9">
    <name type="scientific">Silvanigrella paludirubra</name>
    <dbReference type="NCBI Taxonomy" id="2499159"/>
    <lineage>
        <taxon>Bacteria</taxon>
        <taxon>Pseudomonadati</taxon>
        <taxon>Bdellovibrionota</taxon>
        <taxon>Oligoflexia</taxon>
        <taxon>Silvanigrellales</taxon>
        <taxon>Silvanigrellaceae</taxon>
        <taxon>Silvanigrella</taxon>
    </lineage>
</organism>
<comment type="cofactor">
    <cofactor evidence="1">
        <name>Zn(2+)</name>
        <dbReference type="ChEBI" id="CHEBI:29105"/>
    </cofactor>
</comment>
<dbReference type="SUPFAM" id="SSF53187">
    <property type="entry name" value="Zn-dependent exopeptidases"/>
    <property type="match status" value="1"/>
</dbReference>
<name>A0A6N6VY14_9BACT</name>
<keyword evidence="3" id="KW-0645">Protease</keyword>
<keyword evidence="6" id="KW-0482">Metalloprotease</keyword>
<dbReference type="GO" id="GO:0004181">
    <property type="term" value="F:metallocarboxypeptidase activity"/>
    <property type="evidence" value="ECO:0007669"/>
    <property type="project" value="InterPro"/>
</dbReference>
<evidence type="ECO:0000256" key="2">
    <source>
        <dbReference type="ARBA" id="ARBA00005988"/>
    </source>
</evidence>
<feature type="domain" description="Peptidase M14" evidence="7">
    <location>
        <begin position="10"/>
        <end position="370"/>
    </location>
</feature>
<comment type="caution">
    <text evidence="8">The sequence shown here is derived from an EMBL/GenBank/DDBJ whole genome shotgun (WGS) entry which is preliminary data.</text>
</comment>
<dbReference type="PANTHER" id="PTHR11705">
    <property type="entry name" value="PROTEASE FAMILY M14 CARBOXYPEPTIDASE A,B"/>
    <property type="match status" value="1"/>
</dbReference>